<organism evidence="1 2">
    <name type="scientific">Bacillus suaedaesalsae</name>
    <dbReference type="NCBI Taxonomy" id="2810349"/>
    <lineage>
        <taxon>Bacteria</taxon>
        <taxon>Bacillati</taxon>
        <taxon>Bacillota</taxon>
        <taxon>Bacilli</taxon>
        <taxon>Bacillales</taxon>
        <taxon>Bacillaceae</taxon>
        <taxon>Bacillus</taxon>
    </lineage>
</organism>
<keyword evidence="2" id="KW-1185">Reference proteome</keyword>
<dbReference type="Proteomes" id="UP001518925">
    <property type="component" value="Unassembled WGS sequence"/>
</dbReference>
<evidence type="ECO:0000313" key="2">
    <source>
        <dbReference type="Proteomes" id="UP001518925"/>
    </source>
</evidence>
<accession>A0ABS2DKY9</accession>
<name>A0ABS2DKY9_9BACI</name>
<proteinExistence type="predicted"/>
<sequence>MLQKTCPSCQTNSYSSTNNGMWICPSCNRNITTVKTYQNSQKEMIQNQLLRFSHYKRII</sequence>
<protein>
    <submittedName>
        <fullName evidence="1">Uncharacterized protein</fullName>
    </submittedName>
</protein>
<evidence type="ECO:0000313" key="1">
    <source>
        <dbReference type="EMBL" id="MBM6619139.1"/>
    </source>
</evidence>
<gene>
    <name evidence="1" type="ORF">JR050_15835</name>
</gene>
<reference evidence="1 2" key="1">
    <citation type="submission" date="2021-02" db="EMBL/GenBank/DDBJ databases">
        <title>Bacillus sp. RD4P76, an endophyte from a halophyte.</title>
        <authorList>
            <person name="Sun J.-Q."/>
        </authorList>
    </citation>
    <scope>NUCLEOTIDE SEQUENCE [LARGE SCALE GENOMIC DNA]</scope>
    <source>
        <strain evidence="1 2">RD4P76</strain>
    </source>
</reference>
<dbReference type="EMBL" id="JAFELM010000039">
    <property type="protein sequence ID" value="MBM6619139.1"/>
    <property type="molecule type" value="Genomic_DNA"/>
</dbReference>
<comment type="caution">
    <text evidence="1">The sequence shown here is derived from an EMBL/GenBank/DDBJ whole genome shotgun (WGS) entry which is preliminary data.</text>
</comment>